<keyword evidence="2 3" id="KW-0560">Oxidoreductase</keyword>
<evidence type="ECO:0000256" key="3">
    <source>
        <dbReference type="RuleBase" id="RU362067"/>
    </source>
</evidence>
<dbReference type="Gene3D" id="3.50.50.60">
    <property type="entry name" value="FAD/NAD(P)-binding domain"/>
    <property type="match status" value="2"/>
</dbReference>
<feature type="domain" description="Amine oxidase" evidence="5">
    <location>
        <begin position="281"/>
        <end position="802"/>
    </location>
</feature>
<dbReference type="SUPFAM" id="SSF51905">
    <property type="entry name" value="FAD/NAD(P)-binding domain"/>
    <property type="match status" value="1"/>
</dbReference>
<evidence type="ECO:0000313" key="6">
    <source>
        <dbReference type="EMBL" id="CAH3040750.1"/>
    </source>
</evidence>
<name>A0ABN8N422_9CNID</name>
<reference evidence="6 7" key="1">
    <citation type="submission" date="2022-05" db="EMBL/GenBank/DDBJ databases">
        <authorList>
            <consortium name="Genoscope - CEA"/>
            <person name="William W."/>
        </authorList>
    </citation>
    <scope>NUCLEOTIDE SEQUENCE [LARGE SCALE GENOMIC DNA]</scope>
</reference>
<dbReference type="Pfam" id="PF01593">
    <property type="entry name" value="Amino_oxidase"/>
    <property type="match status" value="1"/>
</dbReference>
<sequence length="813" mass="91675">MHMAHRLIGMKILKFTEKAFYEQIVLQSAKSSRFLRSLTKGIHTEFLNEPTKSFHSFYLALFRQENSDFENEFIEENILEVLFVQYLPESNCGFVRFLCLKYGGSQSENNSLNFDWGKRLIEEAESNLNKEAQRNGFQRVHEIFYHIATAFSPTTSCYSDCLYNIGFRMVETANVSWEKLKPNNFSHLLVYRPHLVPDFSDENGTLHDEIKTSNVVKFLKEFLNEYMESAELDANKVEEWLGLITRLENGTSEVFVRSAFPWHGSTASCPDNQVAVVGGGVAGLAAASSLSEAGFEVVLLEAADYFGGRVKQAQPFKGFAPVDLGGEFIHGSDSIITRIARENGWPVLPCHGCDELETEDMIYYKGKLHPLLSDHPDISEAWKAWDEIIFLSQKETNNDILQTSISSENKRDTFLHKGGVETRAEKDFADTMTAGCKTQRAGINDSSKGECDSTSTKETEFDSNSTENVADTVATEHKTQDGDMSILEWLKRRECGEGVIGVFEAIYCQTVAAAPSQMGLLESSREENAWDYGSGNYRLAGSYSQLVEYLLNKCSKVDLRLKWQVKEINWKGNLGQISGDRQDRASPGEYVVLKNQRGEMLTAKYAVITVPLTVLKDGDINFVPALPENKKKAIDRIQMKGALKIVCRFKSQFWSDKVNLIYCVRGFVSQIWMYTRDSSDSEEKCHVIAGFQTAEPAEQKLNLSEKDVLDGFLQQLDEIFGTESHPNPATDLLMDYVYYHWSKHPFIRGAYSSPTVHAQGMRHLLASPLQDRLFFAGEATNVTACACVHTAMETGTRAAHEVCRVDKHVQTEF</sequence>
<dbReference type="PANTHER" id="PTHR10742">
    <property type="entry name" value="FLAVIN MONOAMINE OXIDASE"/>
    <property type="match status" value="1"/>
</dbReference>
<dbReference type="PRINTS" id="PR00757">
    <property type="entry name" value="AMINEOXDASEF"/>
</dbReference>
<keyword evidence="3" id="KW-0285">Flavoprotein</keyword>
<feature type="region of interest" description="Disordered" evidence="4">
    <location>
        <begin position="440"/>
        <end position="469"/>
    </location>
</feature>
<evidence type="ECO:0000259" key="5">
    <source>
        <dbReference type="Pfam" id="PF01593"/>
    </source>
</evidence>
<dbReference type="EMBL" id="CALNXK010000008">
    <property type="protein sequence ID" value="CAH3040750.1"/>
    <property type="molecule type" value="Genomic_DNA"/>
</dbReference>
<evidence type="ECO:0000256" key="4">
    <source>
        <dbReference type="SAM" id="MobiDB-lite"/>
    </source>
</evidence>
<keyword evidence="7" id="KW-1185">Reference proteome</keyword>
<comment type="cofactor">
    <cofactor evidence="1 3">
        <name>FAD</name>
        <dbReference type="ChEBI" id="CHEBI:57692"/>
    </cofactor>
</comment>
<dbReference type="Gene3D" id="3.90.660.10">
    <property type="match status" value="1"/>
</dbReference>
<evidence type="ECO:0000256" key="2">
    <source>
        <dbReference type="ARBA" id="ARBA00023002"/>
    </source>
</evidence>
<comment type="similarity">
    <text evidence="3">Belongs to the flavin monoamine oxidase family.</text>
</comment>
<keyword evidence="3" id="KW-0274">FAD</keyword>
<dbReference type="Proteomes" id="UP001159405">
    <property type="component" value="Unassembled WGS sequence"/>
</dbReference>
<organism evidence="6 7">
    <name type="scientific">Porites lobata</name>
    <dbReference type="NCBI Taxonomy" id="104759"/>
    <lineage>
        <taxon>Eukaryota</taxon>
        <taxon>Metazoa</taxon>
        <taxon>Cnidaria</taxon>
        <taxon>Anthozoa</taxon>
        <taxon>Hexacorallia</taxon>
        <taxon>Scleractinia</taxon>
        <taxon>Fungiina</taxon>
        <taxon>Poritidae</taxon>
        <taxon>Porites</taxon>
    </lineage>
</organism>
<evidence type="ECO:0000256" key="1">
    <source>
        <dbReference type="ARBA" id="ARBA00001974"/>
    </source>
</evidence>
<evidence type="ECO:0000313" key="7">
    <source>
        <dbReference type="Proteomes" id="UP001159405"/>
    </source>
</evidence>
<dbReference type="EC" id="1.4.3.-" evidence="3"/>
<proteinExistence type="inferred from homology"/>
<comment type="caution">
    <text evidence="6">The sequence shown here is derived from an EMBL/GenBank/DDBJ whole genome shotgun (WGS) entry which is preliminary data.</text>
</comment>
<dbReference type="PANTHER" id="PTHR10742:SF418">
    <property type="entry name" value="AMINE OXIDASE DOMAIN-CONTAINING PROTEIN"/>
    <property type="match status" value="1"/>
</dbReference>
<dbReference type="InterPro" id="IPR002937">
    <property type="entry name" value="Amino_oxidase"/>
</dbReference>
<gene>
    <name evidence="6" type="ORF">PLOB_00045400</name>
</gene>
<dbReference type="InterPro" id="IPR036188">
    <property type="entry name" value="FAD/NAD-bd_sf"/>
</dbReference>
<feature type="compositionally biased region" description="Basic and acidic residues" evidence="4">
    <location>
        <begin position="447"/>
        <end position="460"/>
    </location>
</feature>
<dbReference type="InterPro" id="IPR050281">
    <property type="entry name" value="Flavin_monoamine_oxidase"/>
</dbReference>
<dbReference type="SUPFAM" id="SSF54373">
    <property type="entry name" value="FAD-linked reductases, C-terminal domain"/>
    <property type="match status" value="1"/>
</dbReference>
<accession>A0ABN8N422</accession>
<protein>
    <recommendedName>
        <fullName evidence="3">Amine oxidase</fullName>
        <ecNumber evidence="3">1.4.3.-</ecNumber>
    </recommendedName>
</protein>
<dbReference type="InterPro" id="IPR001613">
    <property type="entry name" value="Flavin_amine_oxidase"/>
</dbReference>